<name>A0ABZ2KSK9_9BACT</name>
<evidence type="ECO:0000256" key="3">
    <source>
        <dbReference type="ARBA" id="ARBA00022806"/>
    </source>
</evidence>
<dbReference type="InterPro" id="IPR014016">
    <property type="entry name" value="UvrD-like_ATP-bd"/>
</dbReference>
<dbReference type="InterPro" id="IPR000212">
    <property type="entry name" value="DNA_helicase_UvrD/REP"/>
</dbReference>
<keyword evidence="3 5" id="KW-0347">Helicase</keyword>
<keyword evidence="2 5" id="KW-0378">Hydrolase</keyword>
<reference evidence="8 9" key="1">
    <citation type="submission" date="2021-12" db="EMBL/GenBank/DDBJ databases">
        <title>Discovery of the Pendulisporaceae a myxobacterial family with distinct sporulation behavior and unique specialized metabolism.</title>
        <authorList>
            <person name="Garcia R."/>
            <person name="Popoff A."/>
            <person name="Bader C.D."/>
            <person name="Loehr J."/>
            <person name="Walesch S."/>
            <person name="Walt C."/>
            <person name="Boldt J."/>
            <person name="Bunk B."/>
            <person name="Haeckl F.J.F.P.J."/>
            <person name="Gunesch A.P."/>
            <person name="Birkelbach J."/>
            <person name="Nuebel U."/>
            <person name="Pietschmann T."/>
            <person name="Bach T."/>
            <person name="Mueller R."/>
        </authorList>
    </citation>
    <scope>NUCLEOTIDE SEQUENCE [LARGE SCALE GENOMIC DNA]</scope>
    <source>
        <strain evidence="8 9">MSr12523</strain>
    </source>
</reference>
<dbReference type="PANTHER" id="PTHR11070">
    <property type="entry name" value="UVRD / RECB / PCRA DNA HELICASE FAMILY MEMBER"/>
    <property type="match status" value="1"/>
</dbReference>
<dbReference type="InterPro" id="IPR027785">
    <property type="entry name" value="UvrD-like_helicase_C"/>
</dbReference>
<feature type="binding site" evidence="5">
    <location>
        <begin position="268"/>
        <end position="275"/>
    </location>
    <ligand>
        <name>ATP</name>
        <dbReference type="ChEBI" id="CHEBI:30616"/>
    </ligand>
</feature>
<evidence type="ECO:0000256" key="2">
    <source>
        <dbReference type="ARBA" id="ARBA00022801"/>
    </source>
</evidence>
<sequence length="802" mass="87868">MSHTPARALEHEAIPGLEDDEVASRVVREELKLLATVQAALGSEASANTAALRGRELDDARLLELREDVAVAKPEDLPALFEQMHHLGSLRAQRGKGVVGSVDPKNPYFGHLRLEENGKRRDILIGGKSYVDSNSGIKIVDWRQAPVSRIFYRYREDDDYEETLGGRPVEGVVLARRGVAISAGELVRVSSPQGTFVRGEDGRWKRLDAFTARLRTEARDARSEASGAKKLPAHAAGDKHLPAIASMLDAAQFDLITRPGAGLIAIQGSAGSGKTTVGLHRIAYLAFAEPQRFRADRMLVVVPHEALMHFVARVLPSLGVEGVPISTFPRFARRLLPELFPKLPHRLHDDTPPVVVRAKTHSAMLRAIHAYGSRLNDDLDARVAKVMEKWPMGEKVVTAWKATRPSAAPKAGPGGTPAPGTKEEPVADQRVTTFAQWLAGKRSIDGVGLASMLPPVTRGAVERLGQELRSRARSVIGAWDEILTSREMLGEAFRGQKDFGSGQLDRVHEWCVRQARIRAEGERDGELEAIDVEDIPILLRLWQVMRGPLTAPDGTPIRMAHLFIDEVQDHSPVELRVLLDLANKDRSITLAGDSAQRMLDDDDSRGEFDWKGLLAEIGMAATTLEPLKVSYRSTAEITTFARGVLGPFAHEAEPITTRRGPDVELFTFASVGESVAFLADALKQLAQDEPNANVALVARFPQQADVIYEGLERAEVPRVRRVAKQDFSWEPGFDVTDVRQTKGLEFDEVILLETTATTYPATSQARHALYVGATRAAHQLWCIASDKPSPVVTEALATPPAT</sequence>
<dbReference type="Proteomes" id="UP001379533">
    <property type="component" value="Chromosome"/>
</dbReference>
<evidence type="ECO:0000256" key="5">
    <source>
        <dbReference type="PROSITE-ProRule" id="PRU00560"/>
    </source>
</evidence>
<evidence type="ECO:0000259" key="7">
    <source>
        <dbReference type="PROSITE" id="PS51198"/>
    </source>
</evidence>
<dbReference type="Gene3D" id="3.40.50.300">
    <property type="entry name" value="P-loop containing nucleotide triphosphate hydrolases"/>
    <property type="match status" value="3"/>
</dbReference>
<accession>A0ABZ2KSK9</accession>
<keyword evidence="4 5" id="KW-0067">ATP-binding</keyword>
<protein>
    <submittedName>
        <fullName evidence="8">ATP-binding domain-containing protein</fullName>
    </submittedName>
</protein>
<feature type="region of interest" description="Disordered" evidence="6">
    <location>
        <begin position="403"/>
        <end position="426"/>
    </location>
</feature>
<feature type="domain" description="UvrD-like helicase ATP-binding" evidence="7">
    <location>
        <begin position="247"/>
        <end position="634"/>
    </location>
</feature>
<gene>
    <name evidence="8" type="ORF">LZC95_21020</name>
</gene>
<dbReference type="Pfam" id="PF13538">
    <property type="entry name" value="UvrD_C_2"/>
    <property type="match status" value="1"/>
</dbReference>
<evidence type="ECO:0000256" key="1">
    <source>
        <dbReference type="ARBA" id="ARBA00022741"/>
    </source>
</evidence>
<dbReference type="PANTHER" id="PTHR11070:SF17">
    <property type="entry name" value="DNA HELICASE IV"/>
    <property type="match status" value="1"/>
</dbReference>
<evidence type="ECO:0000256" key="6">
    <source>
        <dbReference type="SAM" id="MobiDB-lite"/>
    </source>
</evidence>
<dbReference type="GO" id="GO:0005524">
    <property type="term" value="F:ATP binding"/>
    <property type="evidence" value="ECO:0007669"/>
    <property type="project" value="UniProtKB-KW"/>
</dbReference>
<keyword evidence="1 5" id="KW-0547">Nucleotide-binding</keyword>
<dbReference type="InterPro" id="IPR027417">
    <property type="entry name" value="P-loop_NTPase"/>
</dbReference>
<organism evidence="8 9">
    <name type="scientific">Pendulispora brunnea</name>
    <dbReference type="NCBI Taxonomy" id="2905690"/>
    <lineage>
        <taxon>Bacteria</taxon>
        <taxon>Pseudomonadati</taxon>
        <taxon>Myxococcota</taxon>
        <taxon>Myxococcia</taxon>
        <taxon>Myxococcales</taxon>
        <taxon>Sorangiineae</taxon>
        <taxon>Pendulisporaceae</taxon>
        <taxon>Pendulispora</taxon>
    </lineage>
</organism>
<dbReference type="RefSeq" id="WP_394849926.1">
    <property type="nucleotide sequence ID" value="NZ_CP089982.1"/>
</dbReference>
<dbReference type="PROSITE" id="PS51198">
    <property type="entry name" value="UVRD_HELICASE_ATP_BIND"/>
    <property type="match status" value="1"/>
</dbReference>
<evidence type="ECO:0000313" key="8">
    <source>
        <dbReference type="EMBL" id="WXA99291.1"/>
    </source>
</evidence>
<dbReference type="SUPFAM" id="SSF52540">
    <property type="entry name" value="P-loop containing nucleoside triphosphate hydrolases"/>
    <property type="match status" value="1"/>
</dbReference>
<proteinExistence type="predicted"/>
<dbReference type="EMBL" id="CP089982">
    <property type="protein sequence ID" value="WXA99291.1"/>
    <property type="molecule type" value="Genomic_DNA"/>
</dbReference>
<evidence type="ECO:0000256" key="4">
    <source>
        <dbReference type="ARBA" id="ARBA00022840"/>
    </source>
</evidence>
<keyword evidence="9" id="KW-1185">Reference proteome</keyword>
<evidence type="ECO:0000313" key="9">
    <source>
        <dbReference type="Proteomes" id="UP001379533"/>
    </source>
</evidence>